<dbReference type="InterPro" id="IPR008139">
    <property type="entry name" value="SaposinB_dom"/>
</dbReference>
<keyword evidence="1" id="KW-1015">Disulfide bond</keyword>
<proteinExistence type="predicted"/>
<evidence type="ECO:0000256" key="1">
    <source>
        <dbReference type="ARBA" id="ARBA00023157"/>
    </source>
</evidence>
<feature type="compositionally biased region" description="Basic and acidic residues" evidence="2">
    <location>
        <begin position="201"/>
        <end position="213"/>
    </location>
</feature>
<evidence type="ECO:0000256" key="3">
    <source>
        <dbReference type="SAM" id="SignalP"/>
    </source>
</evidence>
<dbReference type="KEGG" id="epa:110239183"/>
<feature type="signal peptide" evidence="3">
    <location>
        <begin position="1"/>
        <end position="19"/>
    </location>
</feature>
<name>A0A913X8A1_EXADI</name>
<feature type="compositionally biased region" description="Basic and acidic residues" evidence="2">
    <location>
        <begin position="127"/>
        <end position="136"/>
    </location>
</feature>
<feature type="compositionally biased region" description="Acidic residues" evidence="2">
    <location>
        <begin position="184"/>
        <end position="200"/>
    </location>
</feature>
<feature type="compositionally biased region" description="Polar residues" evidence="2">
    <location>
        <begin position="160"/>
        <end position="181"/>
    </location>
</feature>
<dbReference type="AlphaFoldDB" id="A0A913X8A1"/>
<feature type="compositionally biased region" description="Basic and acidic residues" evidence="2">
    <location>
        <begin position="221"/>
        <end position="243"/>
    </location>
</feature>
<dbReference type="RefSeq" id="XP_020900551.1">
    <property type="nucleotide sequence ID" value="XM_021044892.2"/>
</dbReference>
<keyword evidence="6" id="KW-1185">Reference proteome</keyword>
<dbReference type="Proteomes" id="UP000887567">
    <property type="component" value="Unplaced"/>
</dbReference>
<dbReference type="InterPro" id="IPR011001">
    <property type="entry name" value="Saposin-like"/>
</dbReference>
<evidence type="ECO:0000256" key="2">
    <source>
        <dbReference type="SAM" id="MobiDB-lite"/>
    </source>
</evidence>
<accession>A0A913X8A1</accession>
<dbReference type="SUPFAM" id="SSF47862">
    <property type="entry name" value="Saposin"/>
    <property type="match status" value="1"/>
</dbReference>
<organism evidence="5 6">
    <name type="scientific">Exaiptasia diaphana</name>
    <name type="common">Tropical sea anemone</name>
    <name type="synonym">Aiptasia pulchella</name>
    <dbReference type="NCBI Taxonomy" id="2652724"/>
    <lineage>
        <taxon>Eukaryota</taxon>
        <taxon>Metazoa</taxon>
        <taxon>Cnidaria</taxon>
        <taxon>Anthozoa</taxon>
        <taxon>Hexacorallia</taxon>
        <taxon>Actiniaria</taxon>
        <taxon>Aiptasiidae</taxon>
        <taxon>Exaiptasia</taxon>
    </lineage>
</organism>
<dbReference type="SMART" id="SM00741">
    <property type="entry name" value="SapB"/>
    <property type="match status" value="1"/>
</dbReference>
<evidence type="ECO:0000259" key="4">
    <source>
        <dbReference type="PROSITE" id="PS50015"/>
    </source>
</evidence>
<protein>
    <recommendedName>
        <fullName evidence="4">Saposin B-type domain-containing protein</fullName>
    </recommendedName>
</protein>
<keyword evidence="3" id="KW-0732">Signal</keyword>
<feature type="domain" description="Saposin B-type" evidence="4">
    <location>
        <begin position="32"/>
        <end position="127"/>
    </location>
</feature>
<dbReference type="PROSITE" id="PS50015">
    <property type="entry name" value="SAP_B"/>
    <property type="match status" value="1"/>
</dbReference>
<dbReference type="GeneID" id="110239183"/>
<dbReference type="OMA" id="ECCSATV"/>
<feature type="region of interest" description="Disordered" evidence="2">
    <location>
        <begin position="127"/>
        <end position="243"/>
    </location>
</feature>
<dbReference type="Gene3D" id="1.10.225.10">
    <property type="entry name" value="Saposin-like"/>
    <property type="match status" value="1"/>
</dbReference>
<evidence type="ECO:0000313" key="6">
    <source>
        <dbReference type="Proteomes" id="UP000887567"/>
    </source>
</evidence>
<evidence type="ECO:0000313" key="5">
    <source>
        <dbReference type="EnsemblMetazoa" id="XP_020900551.1"/>
    </source>
</evidence>
<feature type="chain" id="PRO_5036710695" description="Saposin B-type domain-containing protein" evidence="3">
    <location>
        <begin position="20"/>
        <end position="243"/>
    </location>
</feature>
<dbReference type="OrthoDB" id="5984892at2759"/>
<sequence length="243" mass="27422">MNFFMGITALLFLFMEVFMISCESARPSGMKQGIYCECCSATVKEISNMLAKKSSDPWDVRVIEAMESVCKASSFRSYTYSPPTTVKACNYLMENYDEDIEQMFSRKESDPEKKICYELTKACEGVDRSKKEKEDMNVNVNGQPQQPDDGINRLNVDINDPNSASRLAEQIKQQMASQPQTGGSEDDDDEPEEGEADDGEDLLKGYDENGNEIKEEDLPDDNDKKDSPDGDKKEDTKKEKTEL</sequence>
<dbReference type="EnsemblMetazoa" id="XM_021044892.2">
    <property type="protein sequence ID" value="XP_020900551.1"/>
    <property type="gene ID" value="LOC110239183"/>
</dbReference>
<reference evidence="5" key="1">
    <citation type="submission" date="2022-11" db="UniProtKB">
        <authorList>
            <consortium name="EnsemblMetazoa"/>
        </authorList>
    </citation>
    <scope>IDENTIFICATION</scope>
</reference>